<dbReference type="OrthoDB" id="9955223at2"/>
<gene>
    <name evidence="2" type="ORF">BN874_320002</name>
</gene>
<evidence type="ECO:0000256" key="1">
    <source>
        <dbReference type="SAM" id="Coils"/>
    </source>
</evidence>
<keyword evidence="3" id="KW-1185">Reference proteome</keyword>
<comment type="caution">
    <text evidence="2">The sequence shown here is derived from an EMBL/GenBank/DDBJ whole genome shotgun (WGS) entry which is preliminary data.</text>
</comment>
<feature type="coiled-coil region" evidence="1">
    <location>
        <begin position="4"/>
        <end position="31"/>
    </location>
</feature>
<accession>A0A7U7J483</accession>
<evidence type="ECO:0000313" key="3">
    <source>
        <dbReference type="Proteomes" id="UP000019184"/>
    </source>
</evidence>
<name>A0A7U7J483_9GAMM</name>
<dbReference type="Proteomes" id="UP000019184">
    <property type="component" value="Unassembled WGS sequence"/>
</dbReference>
<dbReference type="RefSeq" id="WP_034434364.1">
    <property type="nucleotide sequence ID" value="NZ_CBTK010000246.1"/>
</dbReference>
<sequence>MATFHELQTQQRALLDNLDELEEATDALTERLHGFADTDEFTNHQEQLAWLHRQRAGLLVVLSETERSLLTFDVRDDVIILR</sequence>
<reference evidence="2 3" key="1">
    <citation type="journal article" date="2014" name="ISME J.">
        <title>Candidatus Competibacter-lineage genomes retrieved from metagenomes reveal functional metabolic diversity.</title>
        <authorList>
            <person name="McIlroy S.J."/>
            <person name="Albertsen M."/>
            <person name="Andresen E.K."/>
            <person name="Saunders A.M."/>
            <person name="Kristiansen R."/>
            <person name="Stokholm-Bjerregaard M."/>
            <person name="Nielsen K.L."/>
            <person name="Nielsen P.H."/>
        </authorList>
    </citation>
    <scope>NUCLEOTIDE SEQUENCE [LARGE SCALE GENOMIC DNA]</scope>
    <source>
        <strain evidence="2 3">Run_B_J11</strain>
    </source>
</reference>
<keyword evidence="1" id="KW-0175">Coiled coil</keyword>
<dbReference type="EMBL" id="CBTK010000246">
    <property type="protein sequence ID" value="CDH45993.1"/>
    <property type="molecule type" value="Genomic_DNA"/>
</dbReference>
<organism evidence="2 3">
    <name type="scientific">Candidatus Contendobacter odensis Run_B_J11</name>
    <dbReference type="NCBI Taxonomy" id="1400861"/>
    <lineage>
        <taxon>Bacteria</taxon>
        <taxon>Pseudomonadati</taxon>
        <taxon>Pseudomonadota</taxon>
        <taxon>Gammaproteobacteria</taxon>
        <taxon>Candidatus Competibacteraceae</taxon>
        <taxon>Candidatus Contendibacter</taxon>
    </lineage>
</organism>
<dbReference type="AlphaFoldDB" id="A0A7U7J483"/>
<protein>
    <submittedName>
        <fullName evidence="2">Uncharacterized protein</fullName>
    </submittedName>
</protein>
<evidence type="ECO:0000313" key="2">
    <source>
        <dbReference type="EMBL" id="CDH45993.1"/>
    </source>
</evidence>
<proteinExistence type="predicted"/>